<protein>
    <recommendedName>
        <fullName evidence="3">GH29D-like beta-sandwich domain-containing protein</fullName>
    </recommendedName>
</protein>
<organism evidence="4 5">
    <name type="scientific">Streptomyces macrosporus</name>
    <dbReference type="NCBI Taxonomy" id="44032"/>
    <lineage>
        <taxon>Bacteria</taxon>
        <taxon>Bacillati</taxon>
        <taxon>Actinomycetota</taxon>
        <taxon>Actinomycetes</taxon>
        <taxon>Kitasatosporales</taxon>
        <taxon>Streptomycetaceae</taxon>
        <taxon>Streptomyces</taxon>
    </lineage>
</organism>
<evidence type="ECO:0000259" key="3">
    <source>
        <dbReference type="Pfam" id="PF13290"/>
    </source>
</evidence>
<evidence type="ECO:0000313" key="4">
    <source>
        <dbReference type="EMBL" id="GAA2436536.1"/>
    </source>
</evidence>
<proteinExistence type="predicted"/>
<reference evidence="4 5" key="1">
    <citation type="journal article" date="2019" name="Int. J. Syst. Evol. Microbiol.">
        <title>The Global Catalogue of Microorganisms (GCM) 10K type strain sequencing project: providing services to taxonomists for standard genome sequencing and annotation.</title>
        <authorList>
            <consortium name="The Broad Institute Genomics Platform"/>
            <consortium name="The Broad Institute Genome Sequencing Center for Infectious Disease"/>
            <person name="Wu L."/>
            <person name="Ma J."/>
        </authorList>
    </citation>
    <scope>NUCLEOTIDE SEQUENCE [LARGE SCALE GENOMIC DNA]</scope>
    <source>
        <strain evidence="4 5">JCM 6305</strain>
    </source>
</reference>
<feature type="signal peptide" evidence="2">
    <location>
        <begin position="1"/>
        <end position="21"/>
    </location>
</feature>
<feature type="domain" description="GH29D-like beta-sandwich" evidence="3">
    <location>
        <begin position="80"/>
        <end position="140"/>
    </location>
</feature>
<gene>
    <name evidence="4" type="ORF">GCM10010405_19630</name>
</gene>
<comment type="caution">
    <text evidence="4">The sequence shown here is derived from an EMBL/GenBank/DDBJ whole genome shotgun (WGS) entry which is preliminary data.</text>
</comment>
<dbReference type="InterPro" id="IPR014867">
    <property type="entry name" value="Spore_coat_CotH_CotH2/3/7"/>
</dbReference>
<evidence type="ECO:0000256" key="2">
    <source>
        <dbReference type="SAM" id="SignalP"/>
    </source>
</evidence>
<dbReference type="RefSeq" id="WP_344321763.1">
    <property type="nucleotide sequence ID" value="NZ_BAAASZ010000017.1"/>
</dbReference>
<feature type="region of interest" description="Disordered" evidence="1">
    <location>
        <begin position="577"/>
        <end position="600"/>
    </location>
</feature>
<sequence>MSVTTLLAALVALAVVMTGGATVWGAPAPPSGTTEATGRTAERNAARDARDAAEARAAEDAATLRQRRDELTGDITFSVPSGTFRGEVSVSLGTSVSGALIRYTTDGRLPTASSPVYSGPLRFTATTQLRARAFVDGAAAGEPGTALYVARSVDATHDLPLLVMDAYGGGKPGREYRDVATLLMDPNGGTTSLGAAPTVATRAGFHLRGQSSATFEKAPYRLELWDNDNEDADHPMLGMPADSDWVLRGPFPDKTLIRDAFAYSLGQELGLKAPRHRFVELYLNLDGQPLGADDYQGVYLLDETVKRSPDRIDIANLKKSELTEPAVTGGYIFKFDAFAAQEPKLPCTGDARTCWRDLEVVEPSAEDLRPEQQTWLARYVQRFHDALHGANPSDPQTGYPAYIDVDSFVDLIILNELSRQGDAYIRSQYFHKDRGGRIVAGPLWDYDLGFGAVPGSDMVQGWQFQPFSFPGFPATTDWFVKLMQDPSFNRKVKQRWDRLRQGVLSDAHLRSRVSRLAEPLTDAAQRNFRKWPNLGSRTVGPFQTKTSRTWQEQLQMMQDWLVQRAAWIDSSGWRVTAGPAAKPEARSAPVPPHLEGRARP</sequence>
<dbReference type="InterPro" id="IPR059177">
    <property type="entry name" value="GH29D-like_dom"/>
</dbReference>
<evidence type="ECO:0000256" key="1">
    <source>
        <dbReference type="SAM" id="MobiDB-lite"/>
    </source>
</evidence>
<keyword evidence="5" id="KW-1185">Reference proteome</keyword>
<dbReference type="Proteomes" id="UP001501638">
    <property type="component" value="Unassembled WGS sequence"/>
</dbReference>
<dbReference type="Pfam" id="PF13290">
    <property type="entry name" value="CHB_HEX_C_1"/>
    <property type="match status" value="1"/>
</dbReference>
<dbReference type="EMBL" id="BAAASZ010000017">
    <property type="protein sequence ID" value="GAA2436536.1"/>
    <property type="molecule type" value="Genomic_DNA"/>
</dbReference>
<feature type="chain" id="PRO_5046099469" description="GH29D-like beta-sandwich domain-containing protein" evidence="2">
    <location>
        <begin position="22"/>
        <end position="600"/>
    </location>
</feature>
<evidence type="ECO:0000313" key="5">
    <source>
        <dbReference type="Proteomes" id="UP001501638"/>
    </source>
</evidence>
<name>A0ABN3JPJ4_9ACTN</name>
<dbReference type="Pfam" id="PF08757">
    <property type="entry name" value="CotH"/>
    <property type="match status" value="1"/>
</dbReference>
<keyword evidence="2" id="KW-0732">Signal</keyword>
<accession>A0ABN3JPJ4</accession>